<name>A0A7H4LPN4_WHEAT</name>
<keyword evidence="1" id="KW-1133">Transmembrane helix</keyword>
<keyword evidence="1" id="KW-0472">Membrane</keyword>
<reference evidence="2 3" key="1">
    <citation type="submission" date="2018-05" db="EMBL/GenBank/DDBJ databases">
        <authorList>
            <person name="Thind KAUR A."/>
        </authorList>
    </citation>
    <scope>NUCLEOTIDE SEQUENCE [LARGE SCALE GENOMIC DNA]</scope>
</reference>
<evidence type="ECO:0000313" key="2">
    <source>
        <dbReference type="EMBL" id="SPT20573.1"/>
    </source>
</evidence>
<evidence type="ECO:0000256" key="1">
    <source>
        <dbReference type="SAM" id="Phobius"/>
    </source>
</evidence>
<evidence type="ECO:0000313" key="3">
    <source>
        <dbReference type="Proteomes" id="UP000280104"/>
    </source>
</evidence>
<dbReference type="Proteomes" id="UP000280104">
    <property type="component" value="Chromosome II"/>
</dbReference>
<dbReference type="Gramene" id="TraesCLE_scaffold_033845_01G000300.1">
    <property type="protein sequence ID" value="TraesCLE_scaffold_033845_01G000300.1"/>
    <property type="gene ID" value="TraesCLE_scaffold_033845_01G000300"/>
</dbReference>
<dbReference type="Gramene" id="TraesARI2D03G01302280.1">
    <property type="protein sequence ID" value="TraesARI2D03G01302280.1"/>
    <property type="gene ID" value="TraesARI2D03G01302280"/>
</dbReference>
<dbReference type="EMBL" id="LS480641">
    <property type="protein sequence ID" value="SPT20573.1"/>
    <property type="molecule type" value="Genomic_DNA"/>
</dbReference>
<feature type="transmembrane region" description="Helical" evidence="1">
    <location>
        <begin position="130"/>
        <end position="149"/>
    </location>
</feature>
<dbReference type="AlphaFoldDB" id="A0A7H4LPN4"/>
<proteinExistence type="predicted"/>
<gene>
    <name evidence="2" type="ORF">CAMPLR22A2D_LOCUS5206</name>
</gene>
<sequence length="280" mass="31096">MTLNSATMAHSLRCCPAGAAIRRSLWTRAGSFLGVHNYRSGRISLKMAHVSPAASAPEPLPALPPLPWWAEDMLAEDDDYFPLTDVDPAGQGREELSAIWGALVASPLESTSLALREIVAASNVFRCRSFHAGVLSGALLVLAGVCQLWQVAPTLFLDVVLGYIFYKLSALAAELKRNGRANDICARIQLVLLLILSFKDNSAYQGFYGVLVDLIWTLNIYLYIITVYYEFVGIKHLRIYWLGIYRTLRTKGGLTKVVKLTMCDMFGWIKERYQDDANDG</sequence>
<protein>
    <submittedName>
        <fullName evidence="2">Uncharacterized protein</fullName>
    </submittedName>
</protein>
<keyword evidence="1" id="KW-0812">Transmembrane</keyword>
<dbReference type="Gramene" id="TraesROB_scaffold_038314_01G000400.1">
    <property type="protein sequence ID" value="TraesROB_scaffold_038314_01G000400.1"/>
    <property type="gene ID" value="TraesROB_scaffold_038314_01G000400"/>
</dbReference>
<organism evidence="2 3">
    <name type="scientific">Triticum aestivum</name>
    <name type="common">Wheat</name>
    <dbReference type="NCBI Taxonomy" id="4565"/>
    <lineage>
        <taxon>Eukaryota</taxon>
        <taxon>Viridiplantae</taxon>
        <taxon>Streptophyta</taxon>
        <taxon>Embryophyta</taxon>
        <taxon>Tracheophyta</taxon>
        <taxon>Spermatophyta</taxon>
        <taxon>Magnoliopsida</taxon>
        <taxon>Liliopsida</taxon>
        <taxon>Poales</taxon>
        <taxon>Poaceae</taxon>
        <taxon>BOP clade</taxon>
        <taxon>Pooideae</taxon>
        <taxon>Triticodae</taxon>
        <taxon>Triticeae</taxon>
        <taxon>Triticinae</taxon>
        <taxon>Triticum</taxon>
    </lineage>
</organism>
<accession>A0A7H4LPN4</accession>
<dbReference type="Gramene" id="TraesCAD_scaffold_021805_01G000100.1">
    <property type="protein sequence ID" value="TraesCAD_scaffold_021805_01G000100.1"/>
    <property type="gene ID" value="TraesCAD_scaffold_021805_01G000100"/>
</dbReference>
<feature type="transmembrane region" description="Helical" evidence="1">
    <location>
        <begin position="206"/>
        <end position="229"/>
    </location>
</feature>